<keyword evidence="2" id="KW-1185">Reference proteome</keyword>
<dbReference type="Proteomes" id="UP000184536">
    <property type="component" value="Unassembled WGS sequence"/>
</dbReference>
<organism evidence="1 2">
    <name type="scientific">Geosporobacter subterraneus DSM 17957</name>
    <dbReference type="NCBI Taxonomy" id="1121919"/>
    <lineage>
        <taxon>Bacteria</taxon>
        <taxon>Bacillati</taxon>
        <taxon>Bacillota</taxon>
        <taxon>Clostridia</taxon>
        <taxon>Peptostreptococcales</taxon>
        <taxon>Thermotaleaceae</taxon>
        <taxon>Geosporobacter</taxon>
    </lineage>
</organism>
<gene>
    <name evidence="1" type="ORF">SAMN02745975_03543</name>
</gene>
<dbReference type="EMBL" id="FQZV01000067">
    <property type="protein sequence ID" value="SHK05461.1"/>
    <property type="molecule type" value="Genomic_DNA"/>
</dbReference>
<evidence type="ECO:0000313" key="1">
    <source>
        <dbReference type="EMBL" id="SHK05461.1"/>
    </source>
</evidence>
<protein>
    <submittedName>
        <fullName evidence="1">Uncharacterized protein</fullName>
    </submittedName>
</protein>
<sequence>MAHHYALSDYTTKRALSEGAPLVGYTKLGEVSCNLKAEV</sequence>
<evidence type="ECO:0000313" key="2">
    <source>
        <dbReference type="Proteomes" id="UP000184536"/>
    </source>
</evidence>
<reference evidence="2" key="1">
    <citation type="submission" date="2016-11" db="EMBL/GenBank/DDBJ databases">
        <authorList>
            <person name="Varghese N."/>
            <person name="Submissions S."/>
        </authorList>
    </citation>
    <scope>NUCLEOTIDE SEQUENCE [LARGE SCALE GENOMIC DNA]</scope>
    <source>
        <strain evidence="2">DSM 17957</strain>
    </source>
</reference>
<accession>A0A1M6PBX3</accession>
<proteinExistence type="predicted"/>
<name>A0A1M6PBX3_9FIRM</name>
<dbReference type="AlphaFoldDB" id="A0A1M6PBX3"/>